<dbReference type="PROSITE" id="PS01091">
    <property type="entry name" value="TATD_3"/>
    <property type="match status" value="1"/>
</dbReference>
<dbReference type="GO" id="GO:0016787">
    <property type="term" value="F:hydrolase activity"/>
    <property type="evidence" value="ECO:0007669"/>
    <property type="project" value="UniProtKB-KW"/>
</dbReference>
<dbReference type="InterPro" id="IPR015991">
    <property type="entry name" value="TatD/YcfH-like"/>
</dbReference>
<evidence type="ECO:0000256" key="1">
    <source>
        <dbReference type="ARBA" id="ARBA00022723"/>
    </source>
</evidence>
<sequence>MIDAHSHLENEAFDKDREEIIARMEEDGLDAVVNVGSDIETSRAVAELAKKHDRLFAVVGIHPQEAKYYNDAVREELIALAKDEKVLAIGECGLDYYYENSPRDVQREVFRAMCDLAAEVDLPLVIHSRDAAEETYDIVRDFLEAHPGHHVLIHCYSYSVEMMARFMALGCYISLGGVTTFKNAKVPKKVAAAVPMDRLLLETDCPYMTPEPNRGKRNEPKYVANVAKNIAALRGMDVAELVAHTDENTKRFYKWKK</sequence>
<reference evidence="3 4" key="1">
    <citation type="submission" date="2024-04" db="EMBL/GenBank/DDBJ databases">
        <title>Human intestinal bacterial collection.</title>
        <authorList>
            <person name="Pauvert C."/>
            <person name="Hitch T.C.A."/>
            <person name="Clavel T."/>
        </authorList>
    </citation>
    <scope>NUCLEOTIDE SEQUENCE [LARGE SCALE GENOMIC DNA]</scope>
    <source>
        <strain evidence="3 4">CLA-SR-H026</strain>
    </source>
</reference>
<keyword evidence="2 3" id="KW-0378">Hydrolase</keyword>
<dbReference type="EMBL" id="JBBNPS010000010">
    <property type="protein sequence ID" value="MEQ3353613.1"/>
    <property type="molecule type" value="Genomic_DNA"/>
</dbReference>
<comment type="caution">
    <text evidence="3">The sequence shown here is derived from an EMBL/GenBank/DDBJ whole genome shotgun (WGS) entry which is preliminary data.</text>
</comment>
<accession>A0ABV1J5Z6</accession>
<dbReference type="InterPro" id="IPR001130">
    <property type="entry name" value="TatD-like"/>
</dbReference>
<dbReference type="InterPro" id="IPR032466">
    <property type="entry name" value="Metal_Hydrolase"/>
</dbReference>
<dbReference type="Pfam" id="PF01026">
    <property type="entry name" value="TatD_DNase"/>
    <property type="match status" value="1"/>
</dbReference>
<dbReference type="PROSITE" id="PS01090">
    <property type="entry name" value="TATD_2"/>
    <property type="match status" value="1"/>
</dbReference>
<evidence type="ECO:0000313" key="4">
    <source>
        <dbReference type="Proteomes" id="UP001481872"/>
    </source>
</evidence>
<protein>
    <submittedName>
        <fullName evidence="3">TatD family hydrolase</fullName>
    </submittedName>
</protein>
<dbReference type="PANTHER" id="PTHR46124">
    <property type="entry name" value="D-AMINOACYL-TRNA DEACYLASE"/>
    <property type="match status" value="1"/>
</dbReference>
<keyword evidence="4" id="KW-1185">Reference proteome</keyword>
<dbReference type="RefSeq" id="WP_349053890.1">
    <property type="nucleotide sequence ID" value="NZ_JBBNPS010000010.1"/>
</dbReference>
<dbReference type="Gene3D" id="3.20.20.140">
    <property type="entry name" value="Metal-dependent hydrolases"/>
    <property type="match status" value="1"/>
</dbReference>
<evidence type="ECO:0000256" key="2">
    <source>
        <dbReference type="ARBA" id="ARBA00022801"/>
    </source>
</evidence>
<organism evidence="3 4">
    <name type="scientific">Aedoeadaptatus acetigenes</name>
    <dbReference type="NCBI Taxonomy" id="2981723"/>
    <lineage>
        <taxon>Bacteria</taxon>
        <taxon>Bacillati</taxon>
        <taxon>Bacillota</taxon>
        <taxon>Tissierellia</taxon>
        <taxon>Tissierellales</taxon>
        <taxon>Peptoniphilaceae</taxon>
        <taxon>Aedoeadaptatus</taxon>
    </lineage>
</organism>
<dbReference type="NCBIfam" id="TIGR00010">
    <property type="entry name" value="YchF/TatD family DNA exonuclease"/>
    <property type="match status" value="1"/>
</dbReference>
<dbReference type="CDD" id="cd01310">
    <property type="entry name" value="TatD_DNAse"/>
    <property type="match status" value="1"/>
</dbReference>
<dbReference type="PANTHER" id="PTHR46124:SF2">
    <property type="entry name" value="D-AMINOACYL-TRNA DEACYLASE"/>
    <property type="match status" value="1"/>
</dbReference>
<dbReference type="SUPFAM" id="SSF51556">
    <property type="entry name" value="Metallo-dependent hydrolases"/>
    <property type="match status" value="1"/>
</dbReference>
<dbReference type="Proteomes" id="UP001481872">
    <property type="component" value="Unassembled WGS sequence"/>
</dbReference>
<dbReference type="PIRSF" id="PIRSF005902">
    <property type="entry name" value="DNase_TatD"/>
    <property type="match status" value="1"/>
</dbReference>
<dbReference type="InterPro" id="IPR018228">
    <property type="entry name" value="DNase_TatD-rel_CS"/>
</dbReference>
<evidence type="ECO:0000313" key="3">
    <source>
        <dbReference type="EMBL" id="MEQ3353613.1"/>
    </source>
</evidence>
<proteinExistence type="predicted"/>
<name>A0ABV1J5Z6_9FIRM</name>
<gene>
    <name evidence="3" type="ORF">AAA081_04760</name>
</gene>
<keyword evidence="1" id="KW-0479">Metal-binding</keyword>